<proteinExistence type="inferred from homology"/>
<dbReference type="PROSITE" id="PS50931">
    <property type="entry name" value="HTH_LYSR"/>
    <property type="match status" value="1"/>
</dbReference>
<dbReference type="PANTHER" id="PTHR30579">
    <property type="entry name" value="TRANSCRIPTIONAL REGULATOR"/>
    <property type="match status" value="1"/>
</dbReference>
<name>A0A4Q8M1H3_9GAMM</name>
<sequence length="306" mass="32588">MRPITFDLDALRTFVVGVELGSFAKAAERRGRSTSAISAQLKKLEEQAGQPVLRRQGRGLALTEAGEALLGYARRLLELNDEAIVALQDTALEGWVRLGLQEDFGEHMLPDVLGRFARAHPQVRIEARIARQHELRARVEAGQLDLALAWESGVGSAHCQAQAPWPLRWIAAAPGLSPALAWSGDAPLPLVMLEAPCLLRTAATTALDRAGIPWRIAFTSASLGGVWAAVRAGLGVTLRTPAGVPDTLTLLPPGAGGLPTLPALGLTLHRAVAAPPPAVTRLAEILQQRLRAAHAWHTSVRDEAAS</sequence>
<keyword evidence="3" id="KW-0238">DNA-binding</keyword>
<protein>
    <submittedName>
        <fullName evidence="6">LysR family transcriptional regulator</fullName>
    </submittedName>
</protein>
<evidence type="ECO:0000256" key="4">
    <source>
        <dbReference type="ARBA" id="ARBA00023163"/>
    </source>
</evidence>
<dbReference type="FunFam" id="1.10.10.10:FF:000001">
    <property type="entry name" value="LysR family transcriptional regulator"/>
    <property type="match status" value="1"/>
</dbReference>
<accession>A0A4Q8M1H3</accession>
<dbReference type="InterPro" id="IPR005119">
    <property type="entry name" value="LysR_subst-bd"/>
</dbReference>
<dbReference type="RefSeq" id="WP_130535014.1">
    <property type="nucleotide sequence ID" value="NZ_SHMG01000008.1"/>
</dbReference>
<evidence type="ECO:0000313" key="7">
    <source>
        <dbReference type="Proteomes" id="UP000294164"/>
    </source>
</evidence>
<dbReference type="PANTHER" id="PTHR30579:SF7">
    <property type="entry name" value="HTH-TYPE TRANSCRIPTIONAL REGULATOR LRHA-RELATED"/>
    <property type="match status" value="1"/>
</dbReference>
<evidence type="ECO:0000256" key="2">
    <source>
        <dbReference type="ARBA" id="ARBA00023015"/>
    </source>
</evidence>
<feature type="domain" description="HTH lysR-type" evidence="5">
    <location>
        <begin position="6"/>
        <end position="63"/>
    </location>
</feature>
<evidence type="ECO:0000256" key="3">
    <source>
        <dbReference type="ARBA" id="ARBA00023125"/>
    </source>
</evidence>
<keyword evidence="4" id="KW-0804">Transcription</keyword>
<evidence type="ECO:0000256" key="1">
    <source>
        <dbReference type="ARBA" id="ARBA00009437"/>
    </source>
</evidence>
<dbReference type="InterPro" id="IPR036388">
    <property type="entry name" value="WH-like_DNA-bd_sf"/>
</dbReference>
<reference evidence="6 7" key="1">
    <citation type="submission" date="2019-02" db="EMBL/GenBank/DDBJ databases">
        <title>WGS of Pseudoxanthomonas species novum from clinical isolates.</title>
        <authorList>
            <person name="Bernier A.-M."/>
            <person name="Bernard K."/>
            <person name="Vachon A."/>
        </authorList>
    </citation>
    <scope>NUCLEOTIDE SEQUENCE [LARGE SCALE GENOMIC DNA]</scope>
    <source>
        <strain evidence="6 7">NML130969</strain>
    </source>
</reference>
<dbReference type="Proteomes" id="UP000294164">
    <property type="component" value="Unassembled WGS sequence"/>
</dbReference>
<dbReference type="Gene3D" id="3.40.190.10">
    <property type="entry name" value="Periplasmic binding protein-like II"/>
    <property type="match status" value="2"/>
</dbReference>
<dbReference type="InterPro" id="IPR036390">
    <property type="entry name" value="WH_DNA-bd_sf"/>
</dbReference>
<dbReference type="SUPFAM" id="SSF46785">
    <property type="entry name" value="Winged helix' DNA-binding domain"/>
    <property type="match status" value="1"/>
</dbReference>
<dbReference type="Gene3D" id="1.10.10.10">
    <property type="entry name" value="Winged helix-like DNA-binding domain superfamily/Winged helix DNA-binding domain"/>
    <property type="match status" value="1"/>
</dbReference>
<dbReference type="AlphaFoldDB" id="A0A4Q8M1H3"/>
<dbReference type="Pfam" id="PF03466">
    <property type="entry name" value="LysR_substrate"/>
    <property type="match status" value="1"/>
</dbReference>
<dbReference type="EMBL" id="SHMG01000008">
    <property type="protein sequence ID" value="TAA40124.1"/>
    <property type="molecule type" value="Genomic_DNA"/>
</dbReference>
<dbReference type="InterPro" id="IPR000847">
    <property type="entry name" value="LysR_HTH_N"/>
</dbReference>
<dbReference type="Pfam" id="PF00126">
    <property type="entry name" value="HTH_1"/>
    <property type="match status" value="1"/>
</dbReference>
<dbReference type="SUPFAM" id="SSF53850">
    <property type="entry name" value="Periplasmic binding protein-like II"/>
    <property type="match status" value="1"/>
</dbReference>
<keyword evidence="2" id="KW-0805">Transcription regulation</keyword>
<comment type="similarity">
    <text evidence="1">Belongs to the LysR transcriptional regulatory family.</text>
</comment>
<evidence type="ECO:0000313" key="6">
    <source>
        <dbReference type="EMBL" id="TAA40124.1"/>
    </source>
</evidence>
<dbReference type="OrthoDB" id="5723059at2"/>
<dbReference type="InterPro" id="IPR050176">
    <property type="entry name" value="LTTR"/>
</dbReference>
<dbReference type="GO" id="GO:0003700">
    <property type="term" value="F:DNA-binding transcription factor activity"/>
    <property type="evidence" value="ECO:0007669"/>
    <property type="project" value="InterPro"/>
</dbReference>
<comment type="caution">
    <text evidence="6">The sequence shown here is derived from an EMBL/GenBank/DDBJ whole genome shotgun (WGS) entry which is preliminary data.</text>
</comment>
<gene>
    <name evidence="6" type="ORF">EA655_13275</name>
</gene>
<organism evidence="6 7">
    <name type="scientific">Pseudoxanthomonas winnipegensis</name>
    <dbReference type="NCBI Taxonomy" id="2480810"/>
    <lineage>
        <taxon>Bacteria</taxon>
        <taxon>Pseudomonadati</taxon>
        <taxon>Pseudomonadota</taxon>
        <taxon>Gammaproteobacteria</taxon>
        <taxon>Lysobacterales</taxon>
        <taxon>Lysobacteraceae</taxon>
        <taxon>Pseudoxanthomonas</taxon>
    </lineage>
</organism>
<evidence type="ECO:0000259" key="5">
    <source>
        <dbReference type="PROSITE" id="PS50931"/>
    </source>
</evidence>
<dbReference type="GO" id="GO:0003677">
    <property type="term" value="F:DNA binding"/>
    <property type="evidence" value="ECO:0007669"/>
    <property type="project" value="UniProtKB-KW"/>
</dbReference>